<dbReference type="CDD" id="cd00448">
    <property type="entry name" value="YjgF_YER057c_UK114_family"/>
    <property type="match status" value="1"/>
</dbReference>
<evidence type="ECO:0000313" key="2">
    <source>
        <dbReference type="EMBL" id="SHN83043.1"/>
    </source>
</evidence>
<proteinExistence type="inferred from homology"/>
<dbReference type="Gene3D" id="3.30.1330.40">
    <property type="entry name" value="RutC-like"/>
    <property type="match status" value="1"/>
</dbReference>
<dbReference type="GO" id="GO:0019239">
    <property type="term" value="F:deaminase activity"/>
    <property type="evidence" value="ECO:0007669"/>
    <property type="project" value="TreeGrafter"/>
</dbReference>
<dbReference type="RefSeq" id="WP_244553054.1">
    <property type="nucleotide sequence ID" value="NZ_LT670849.1"/>
</dbReference>
<evidence type="ECO:0000313" key="3">
    <source>
        <dbReference type="Proteomes" id="UP000184096"/>
    </source>
</evidence>
<dbReference type="Proteomes" id="UP000184096">
    <property type="component" value="Chromosome I"/>
</dbReference>
<protein>
    <submittedName>
        <fullName evidence="2">Reactive intermediate/imine deaminase</fullName>
    </submittedName>
</protein>
<dbReference type="EMBL" id="LT670849">
    <property type="protein sequence ID" value="SHN83043.1"/>
    <property type="molecule type" value="Genomic_DNA"/>
</dbReference>
<dbReference type="Pfam" id="PF01042">
    <property type="entry name" value="Ribonuc_L-PSP"/>
    <property type="match status" value="1"/>
</dbReference>
<comment type="similarity">
    <text evidence="1">Belongs to the RutC family.</text>
</comment>
<keyword evidence="3" id="KW-1185">Reference proteome</keyword>
<dbReference type="AlphaFoldDB" id="A0A1M7UJ43"/>
<organism evidence="2 3">
    <name type="scientific">Bradyrhizobium erythrophlei</name>
    <dbReference type="NCBI Taxonomy" id="1437360"/>
    <lineage>
        <taxon>Bacteria</taxon>
        <taxon>Pseudomonadati</taxon>
        <taxon>Pseudomonadota</taxon>
        <taxon>Alphaproteobacteria</taxon>
        <taxon>Hyphomicrobiales</taxon>
        <taxon>Nitrobacteraceae</taxon>
        <taxon>Bradyrhizobium</taxon>
    </lineage>
</organism>
<dbReference type="PANTHER" id="PTHR11803:SF39">
    <property type="entry name" value="2-IMINOBUTANOATE_2-IMINOPROPANOATE DEAMINASE"/>
    <property type="match status" value="1"/>
</dbReference>
<dbReference type="GO" id="GO:0005829">
    <property type="term" value="C:cytosol"/>
    <property type="evidence" value="ECO:0007669"/>
    <property type="project" value="TreeGrafter"/>
</dbReference>
<gene>
    <name evidence="2" type="ORF">SAMN05444170_5382</name>
</gene>
<evidence type="ECO:0000256" key="1">
    <source>
        <dbReference type="ARBA" id="ARBA00010552"/>
    </source>
</evidence>
<accession>A0A1M7UJ43</accession>
<reference evidence="3" key="1">
    <citation type="submission" date="2016-11" db="EMBL/GenBank/DDBJ databases">
        <authorList>
            <person name="Varghese N."/>
            <person name="Submissions S."/>
        </authorList>
    </citation>
    <scope>NUCLEOTIDE SEQUENCE [LARGE SCALE GENOMIC DNA]</scope>
    <source>
        <strain evidence="3">GAS401</strain>
    </source>
</reference>
<dbReference type="SUPFAM" id="SSF55298">
    <property type="entry name" value="YjgF-like"/>
    <property type="match status" value="1"/>
</dbReference>
<name>A0A1M7UJ43_9BRAD</name>
<sequence length="158" mass="16955">MDTILKAARCLFAIVGFALLYGTPAVAENDQVRFYNSPAAAAAKLPFSQAVRVGNILYLSGVIGVLPDKMELAPGGIEGETTRMMENIGTTLKANGLAFDDVFKCTAMLADMSKWGAFNKIYVTYFKPEHLPARSALGANGLALGAQVELECWAFARN</sequence>
<dbReference type="FunFam" id="3.30.1330.40:FF:000001">
    <property type="entry name" value="L-PSP family endoribonuclease"/>
    <property type="match status" value="1"/>
</dbReference>
<dbReference type="PANTHER" id="PTHR11803">
    <property type="entry name" value="2-IMINOBUTANOATE/2-IMINOPROPANOATE DEAMINASE RIDA"/>
    <property type="match status" value="1"/>
</dbReference>
<dbReference type="InterPro" id="IPR006175">
    <property type="entry name" value="YjgF/YER057c/UK114"/>
</dbReference>
<dbReference type="InterPro" id="IPR035959">
    <property type="entry name" value="RutC-like_sf"/>
</dbReference>